<feature type="signal peptide" evidence="1">
    <location>
        <begin position="1"/>
        <end position="25"/>
    </location>
</feature>
<keyword evidence="1" id="KW-0732">Signal</keyword>
<evidence type="ECO:0000256" key="1">
    <source>
        <dbReference type="SAM" id="SignalP"/>
    </source>
</evidence>
<reference evidence="2" key="1">
    <citation type="journal article" date="2019" name="Toxins">
        <title>Detection of Abrin-Like and Prepropulchellin-Like Toxin Genes and Transcripts Using Whole Genome Sequencing and Full-Length Transcript Sequencing of Abrus precatorius.</title>
        <authorList>
            <person name="Hovde B.T."/>
            <person name="Daligault H.E."/>
            <person name="Hanschen E.R."/>
            <person name="Kunde Y.A."/>
            <person name="Johnson M.B."/>
            <person name="Starkenburg S.R."/>
            <person name="Johnson S.L."/>
        </authorList>
    </citation>
    <scope>NUCLEOTIDE SEQUENCE [LARGE SCALE GENOMIC DNA]</scope>
</reference>
<dbReference type="KEGG" id="aprc:113851161"/>
<dbReference type="RefSeq" id="XP_027337441.1">
    <property type="nucleotide sequence ID" value="XM_027481640.1"/>
</dbReference>
<feature type="chain" id="PRO_5034427832" evidence="1">
    <location>
        <begin position="26"/>
        <end position="177"/>
    </location>
</feature>
<dbReference type="AlphaFoldDB" id="A0A8B8K1C3"/>
<gene>
    <name evidence="3" type="primary">LOC113851161</name>
</gene>
<evidence type="ECO:0000313" key="3">
    <source>
        <dbReference type="RefSeq" id="XP_027337441.1"/>
    </source>
</evidence>
<dbReference type="GeneID" id="113851161"/>
<dbReference type="Proteomes" id="UP000694853">
    <property type="component" value="Unplaced"/>
</dbReference>
<name>A0A8B8K1C3_ABRPR</name>
<protein>
    <submittedName>
        <fullName evidence="3">Uncharacterized protein LOC113851161</fullName>
    </submittedName>
</protein>
<evidence type="ECO:0000313" key="2">
    <source>
        <dbReference type="Proteomes" id="UP000694853"/>
    </source>
</evidence>
<keyword evidence="2" id="KW-1185">Reference proteome</keyword>
<organism evidence="2 3">
    <name type="scientific">Abrus precatorius</name>
    <name type="common">Indian licorice</name>
    <name type="synonym">Glycine abrus</name>
    <dbReference type="NCBI Taxonomy" id="3816"/>
    <lineage>
        <taxon>Eukaryota</taxon>
        <taxon>Viridiplantae</taxon>
        <taxon>Streptophyta</taxon>
        <taxon>Embryophyta</taxon>
        <taxon>Tracheophyta</taxon>
        <taxon>Spermatophyta</taxon>
        <taxon>Magnoliopsida</taxon>
        <taxon>eudicotyledons</taxon>
        <taxon>Gunneridae</taxon>
        <taxon>Pentapetalae</taxon>
        <taxon>rosids</taxon>
        <taxon>fabids</taxon>
        <taxon>Fabales</taxon>
        <taxon>Fabaceae</taxon>
        <taxon>Papilionoideae</taxon>
        <taxon>50 kb inversion clade</taxon>
        <taxon>NPAAA clade</taxon>
        <taxon>indigoferoid/millettioid clade</taxon>
        <taxon>Abreae</taxon>
        <taxon>Abrus</taxon>
    </lineage>
</organism>
<sequence length="177" mass="19704">MQGGSFSWFLLVPGSLLLLPYMVGGQGSKLIVNLQNHQFNLLEAPPEEAFVRRTLMRSEGSRFRIESGLPKNLAYLLIIGGTAAVFQLRIEQVKKIGRGLAEALYFVLGQHRSRRPVGQSVVETVYGYSGEFMTRVVSAAVEATLFFFSFQNKKSGRYRHSQVCPVKTLPESLVSFG</sequence>
<reference evidence="3" key="2">
    <citation type="submission" date="2025-08" db="UniProtKB">
        <authorList>
            <consortium name="RefSeq"/>
        </authorList>
    </citation>
    <scope>IDENTIFICATION</scope>
    <source>
        <tissue evidence="3">Young leaves</tissue>
    </source>
</reference>
<accession>A0A8B8K1C3</accession>
<proteinExistence type="predicted"/>